<dbReference type="STRING" id="1314781.A0A165NR02"/>
<protein>
    <submittedName>
        <fullName evidence="8">FAD-binding domain-containing protein</fullName>
    </submittedName>
</protein>
<dbReference type="EMBL" id="KV425896">
    <property type="protein sequence ID" value="KZW01096.1"/>
    <property type="molecule type" value="Genomic_DNA"/>
</dbReference>
<dbReference type="GO" id="GO:0071949">
    <property type="term" value="F:FAD binding"/>
    <property type="evidence" value="ECO:0007669"/>
    <property type="project" value="InterPro"/>
</dbReference>
<keyword evidence="5" id="KW-0560">Oxidoreductase</keyword>
<dbReference type="Pfam" id="PF01565">
    <property type="entry name" value="FAD_binding_4"/>
    <property type="match status" value="1"/>
</dbReference>
<accession>A0A165NR02</accession>
<dbReference type="InterPro" id="IPR006094">
    <property type="entry name" value="Oxid_FAD_bind_N"/>
</dbReference>
<evidence type="ECO:0000313" key="8">
    <source>
        <dbReference type="EMBL" id="KZW01096.1"/>
    </source>
</evidence>
<evidence type="ECO:0000256" key="1">
    <source>
        <dbReference type="ARBA" id="ARBA00001974"/>
    </source>
</evidence>
<keyword evidence="3" id="KW-0285">Flavoprotein</keyword>
<dbReference type="Gene3D" id="3.30.465.10">
    <property type="match status" value="1"/>
</dbReference>
<dbReference type="AlphaFoldDB" id="A0A165NR02"/>
<evidence type="ECO:0000259" key="7">
    <source>
        <dbReference type="PROSITE" id="PS51387"/>
    </source>
</evidence>
<comment type="cofactor">
    <cofactor evidence="1">
        <name>FAD</name>
        <dbReference type="ChEBI" id="CHEBI:57692"/>
    </cofactor>
</comment>
<dbReference type="OrthoDB" id="407275at2759"/>
<dbReference type="Proteomes" id="UP000077266">
    <property type="component" value="Unassembled WGS sequence"/>
</dbReference>
<sequence length="544" mass="57824">MILLYAATAACLSALASATIVGLDHCLLTKVSPASTVVLPLSPGYLNATTSTNLSWEYYAAAIVFVATPEDAAAAIKCAAAHKVPVTPRGGRHSYASFGSGGRNGALVVDVTALRNVTYDANTGYATVGAGLRLGDLALALDAYGRATPHGTCPLVGIGGHATCGGFGDASRQWGLLTDQIVGVTAVSATGDILHVDESHHPDLLWAIRGAAPSFATVLSFTIKTYPQPTVTTYYIIEFGNFSNSPDIAAQALSAYQSFAATSAPPELGIRFRFSRQPTLPLDVMLNGVYYGSQEDFTAAIQPLLDSLPFQPVSQTISTQSYIESVVLLAVGDPLNSTDHYDTPNTAYLKSILVPTQSPLSDDTWSKFVDFAFNTEIPDGIIYYFWEIDIFGGSFNGKPTAIPSLSPDVNAFGGRDGLILMQQYVLPLSEDPLHLLMSSLSSGTYAGGDPGKYPAGGRTFANNFAGAIINNVHAEGKEVKAYACYVEYASVVGAKDFITDAATSPLLSADQAHALYYGPDHTRRLKDLKRKWDPARVFDFPHAF</sequence>
<proteinExistence type="inferred from homology"/>
<gene>
    <name evidence="8" type="ORF">EXIGLDRAFT_666633</name>
</gene>
<dbReference type="Pfam" id="PF08031">
    <property type="entry name" value="BBE"/>
    <property type="match status" value="1"/>
</dbReference>
<evidence type="ECO:0000256" key="5">
    <source>
        <dbReference type="ARBA" id="ARBA00023002"/>
    </source>
</evidence>
<dbReference type="Gene3D" id="3.40.462.20">
    <property type="match status" value="1"/>
</dbReference>
<feature type="signal peptide" evidence="6">
    <location>
        <begin position="1"/>
        <end position="18"/>
    </location>
</feature>
<evidence type="ECO:0000256" key="6">
    <source>
        <dbReference type="SAM" id="SignalP"/>
    </source>
</evidence>
<dbReference type="InterPro" id="IPR036318">
    <property type="entry name" value="FAD-bd_PCMH-like_sf"/>
</dbReference>
<dbReference type="PANTHER" id="PTHR42973:SF39">
    <property type="entry name" value="FAD-BINDING PCMH-TYPE DOMAIN-CONTAINING PROTEIN"/>
    <property type="match status" value="1"/>
</dbReference>
<evidence type="ECO:0000256" key="2">
    <source>
        <dbReference type="ARBA" id="ARBA00005466"/>
    </source>
</evidence>
<evidence type="ECO:0000313" key="9">
    <source>
        <dbReference type="Proteomes" id="UP000077266"/>
    </source>
</evidence>
<dbReference type="InterPro" id="IPR016169">
    <property type="entry name" value="FAD-bd_PCMH_sub2"/>
</dbReference>
<dbReference type="InterPro" id="IPR016166">
    <property type="entry name" value="FAD-bd_PCMH"/>
</dbReference>
<dbReference type="PANTHER" id="PTHR42973">
    <property type="entry name" value="BINDING OXIDOREDUCTASE, PUTATIVE (AFU_ORTHOLOGUE AFUA_1G17690)-RELATED"/>
    <property type="match status" value="1"/>
</dbReference>
<keyword evidence="9" id="KW-1185">Reference proteome</keyword>
<evidence type="ECO:0000256" key="3">
    <source>
        <dbReference type="ARBA" id="ARBA00022630"/>
    </source>
</evidence>
<reference evidence="8 9" key="1">
    <citation type="journal article" date="2016" name="Mol. Biol. Evol.">
        <title>Comparative Genomics of Early-Diverging Mushroom-Forming Fungi Provides Insights into the Origins of Lignocellulose Decay Capabilities.</title>
        <authorList>
            <person name="Nagy L.G."/>
            <person name="Riley R."/>
            <person name="Tritt A."/>
            <person name="Adam C."/>
            <person name="Daum C."/>
            <person name="Floudas D."/>
            <person name="Sun H."/>
            <person name="Yadav J.S."/>
            <person name="Pangilinan J."/>
            <person name="Larsson K.H."/>
            <person name="Matsuura K."/>
            <person name="Barry K."/>
            <person name="Labutti K."/>
            <person name="Kuo R."/>
            <person name="Ohm R.A."/>
            <person name="Bhattacharya S.S."/>
            <person name="Shirouzu T."/>
            <person name="Yoshinaga Y."/>
            <person name="Martin F.M."/>
            <person name="Grigoriev I.V."/>
            <person name="Hibbett D.S."/>
        </authorList>
    </citation>
    <scope>NUCLEOTIDE SEQUENCE [LARGE SCALE GENOMIC DNA]</scope>
    <source>
        <strain evidence="8 9">HHB12029</strain>
    </source>
</reference>
<dbReference type="SUPFAM" id="SSF56176">
    <property type="entry name" value="FAD-binding/transporter-associated domain-like"/>
    <property type="match status" value="1"/>
</dbReference>
<keyword evidence="4" id="KW-0274">FAD</keyword>
<keyword evidence="6" id="KW-0732">Signal</keyword>
<dbReference type="InterPro" id="IPR012951">
    <property type="entry name" value="BBE"/>
</dbReference>
<feature type="domain" description="FAD-binding PCMH-type" evidence="7">
    <location>
        <begin position="56"/>
        <end position="228"/>
    </location>
</feature>
<feature type="chain" id="PRO_5007863387" evidence="6">
    <location>
        <begin position="19"/>
        <end position="544"/>
    </location>
</feature>
<dbReference type="GO" id="GO:0016491">
    <property type="term" value="F:oxidoreductase activity"/>
    <property type="evidence" value="ECO:0007669"/>
    <property type="project" value="UniProtKB-KW"/>
</dbReference>
<dbReference type="PROSITE" id="PS51387">
    <property type="entry name" value="FAD_PCMH"/>
    <property type="match status" value="1"/>
</dbReference>
<evidence type="ECO:0000256" key="4">
    <source>
        <dbReference type="ARBA" id="ARBA00022827"/>
    </source>
</evidence>
<comment type="similarity">
    <text evidence="2">Belongs to the oxygen-dependent FAD-linked oxidoreductase family.</text>
</comment>
<name>A0A165NR02_EXIGL</name>
<organism evidence="8 9">
    <name type="scientific">Exidia glandulosa HHB12029</name>
    <dbReference type="NCBI Taxonomy" id="1314781"/>
    <lineage>
        <taxon>Eukaryota</taxon>
        <taxon>Fungi</taxon>
        <taxon>Dikarya</taxon>
        <taxon>Basidiomycota</taxon>
        <taxon>Agaricomycotina</taxon>
        <taxon>Agaricomycetes</taxon>
        <taxon>Auriculariales</taxon>
        <taxon>Exidiaceae</taxon>
        <taxon>Exidia</taxon>
    </lineage>
</organism>
<dbReference type="InterPro" id="IPR050416">
    <property type="entry name" value="FAD-linked_Oxidoreductase"/>
</dbReference>
<dbReference type="InParanoid" id="A0A165NR02"/>